<sequence length="958" mass="105775">MDGEVDIDDLFEDGAALSMPSRPPTKELYQRIDELRGSGCCQAIAWSKWGSIASISANGTTVEFRNLRCAPENGTWGLSEPTVTPQLTTSMDGGPLKHLCWSPTGSELAVIDAAGRVNILTIFSSLNKPTLARPSQIDTTDDLHAVVGCYWLNLAPFPQNRPTILNGPAIKEGSNYRYEASQTPVLGPFHPNHSKSAFVCVTTNGVLRVLWPQNNGKWYESHTELESVVSSDDLITHAAICSDKSGTLLIAFATSSKQLRTVRALIDWGLPKTAEKVNPAALPLNPTVKTRHLAATSWLHDIPNENLNASHVESTATHLSHLEFLPPCIDASGPSTPPTIIAVRSHLPVSMSHYNQDVHTTIDRWEVREKQQNIHPEFEQLSSRRNSVGTQPGSVHFLKKLESFTVNKIAIAMQPMNLGKILCFAYSDSSVDYRDRNTMLETFTDGDLDRVWHLSQIGFSYTEDEPCLHFALSPSYCSVVQIRNDGKVKWKQLDYHMGDIGSSIEDARYAAVIAALSLSCSTAVMTNVNYDDVLATAHKHAKASNFAYDWLIELSRILKVYVDYSEETHFDVLIRNTTIQLCLSIQNSLGFKGEFHPRTFAGKFAWVVLQVRNIVVLVTMAANMKVAGPNNEKSSPLEDPEVINALAGSVRWVLDLMAWITDTLLTLPSTLPASIDLTNPSTLSLPDLLTHLRSTNNICLHLLLSSPTRGFLTAICRRLVHLDHIARKAIVHTMPGYPGGSSQNGTPNAQQPIPSLSPALRAAYLKIATLTASAILRIKTFEALLSGVANSIKTAYSNHTPPLSGSPNAEKARNAIEIKMLFGGSLPDAFVPVITELFRPSGLLAAVRDDIEPARLFFADFAMLELDDDAAALARRRRAARTMDCFRKAWLPNPHPRTRDEPDRAARHGVRWRRCARCAAVMEDVLSQRQALQWLVMQQRRCFCSGYWDTLQPGETAA</sequence>
<dbReference type="InterPro" id="IPR036322">
    <property type="entry name" value="WD40_repeat_dom_sf"/>
</dbReference>
<dbReference type="AlphaFoldDB" id="A0A2T3B3G5"/>
<dbReference type="PANTHER" id="PTHR13224">
    <property type="entry name" value="THYROID HORMONE RECEPTOR-ASSOCIATED PROTEIN-RELATED"/>
    <property type="match status" value="1"/>
</dbReference>
<feature type="domain" description="Mediator complex subunit 16 C-terminal" evidence="11">
    <location>
        <begin position="845"/>
        <end position="948"/>
    </location>
</feature>
<protein>
    <recommendedName>
        <fullName evidence="3 9">Mediator of RNA polymerase II transcription subunit 16</fullName>
    </recommendedName>
    <alternativeName>
        <fullName evidence="8 9">Mediator complex subunit 16</fullName>
    </alternativeName>
</protein>
<dbReference type="Pfam" id="PF20719">
    <property type="entry name" value="Med16_C"/>
    <property type="match status" value="1"/>
</dbReference>
<dbReference type="OrthoDB" id="4139168at2759"/>
<evidence type="ECO:0000256" key="4">
    <source>
        <dbReference type="ARBA" id="ARBA00023015"/>
    </source>
</evidence>
<dbReference type="Gene3D" id="2.130.10.10">
    <property type="entry name" value="YVTN repeat-like/Quinoprotein amine dehydrogenase"/>
    <property type="match status" value="1"/>
</dbReference>
<dbReference type="GO" id="GO:0045893">
    <property type="term" value="P:positive regulation of DNA-templated transcription"/>
    <property type="evidence" value="ECO:0007669"/>
    <property type="project" value="TreeGrafter"/>
</dbReference>
<dbReference type="SUPFAM" id="SSF50978">
    <property type="entry name" value="WD40 repeat-like"/>
    <property type="match status" value="1"/>
</dbReference>
<dbReference type="InterPro" id="IPR015943">
    <property type="entry name" value="WD40/YVTN_repeat-like_dom_sf"/>
</dbReference>
<comment type="similarity">
    <text evidence="2 9">Belongs to the Mediator complex subunit 16 family.</text>
</comment>
<dbReference type="GO" id="GO:0016592">
    <property type="term" value="C:mediator complex"/>
    <property type="evidence" value="ECO:0007669"/>
    <property type="project" value="InterPro"/>
</dbReference>
<dbReference type="EMBL" id="KZ679010">
    <property type="protein sequence ID" value="PSS20194.1"/>
    <property type="molecule type" value="Genomic_DNA"/>
</dbReference>
<evidence type="ECO:0000256" key="1">
    <source>
        <dbReference type="ARBA" id="ARBA00004123"/>
    </source>
</evidence>
<feature type="domain" description="Mediator complex subunit Med16 N-terminal" evidence="10">
    <location>
        <begin position="138"/>
        <end position="461"/>
    </location>
</feature>
<keyword evidence="13" id="KW-1185">Reference proteome</keyword>
<evidence type="ECO:0000256" key="6">
    <source>
        <dbReference type="ARBA" id="ARBA00023163"/>
    </source>
</evidence>
<evidence type="ECO:0000259" key="10">
    <source>
        <dbReference type="Pfam" id="PF11635"/>
    </source>
</evidence>
<dbReference type="Pfam" id="PF11635">
    <property type="entry name" value="Med16_N"/>
    <property type="match status" value="1"/>
</dbReference>
<dbReference type="InParanoid" id="A0A2T3B3G5"/>
<comment type="subunit">
    <text evidence="9">Component of the Mediator complex.</text>
</comment>
<evidence type="ECO:0000313" key="13">
    <source>
        <dbReference type="Proteomes" id="UP000241818"/>
    </source>
</evidence>
<gene>
    <name evidence="9" type="primary">MED16</name>
    <name evidence="12" type="ORF">M430DRAFT_49881</name>
</gene>
<accession>A0A2T3B3G5</accession>
<comment type="subcellular location">
    <subcellularLocation>
        <location evidence="1 9">Nucleus</location>
    </subcellularLocation>
</comment>
<keyword evidence="5 9" id="KW-0010">Activator</keyword>
<reference evidence="12 13" key="1">
    <citation type="journal article" date="2018" name="New Phytol.">
        <title>Comparative genomics and transcriptomics depict ericoid mycorrhizal fungi as versatile saprotrophs and plant mutualists.</title>
        <authorList>
            <person name="Martino E."/>
            <person name="Morin E."/>
            <person name="Grelet G.A."/>
            <person name="Kuo A."/>
            <person name="Kohler A."/>
            <person name="Daghino S."/>
            <person name="Barry K.W."/>
            <person name="Cichocki N."/>
            <person name="Clum A."/>
            <person name="Dockter R.B."/>
            <person name="Hainaut M."/>
            <person name="Kuo R.C."/>
            <person name="LaButti K."/>
            <person name="Lindahl B.D."/>
            <person name="Lindquist E.A."/>
            <person name="Lipzen A."/>
            <person name="Khouja H.R."/>
            <person name="Magnuson J."/>
            <person name="Murat C."/>
            <person name="Ohm R.A."/>
            <person name="Singer S.W."/>
            <person name="Spatafora J.W."/>
            <person name="Wang M."/>
            <person name="Veneault-Fourrey C."/>
            <person name="Henrissat B."/>
            <person name="Grigoriev I.V."/>
            <person name="Martin F.M."/>
            <person name="Perotto S."/>
        </authorList>
    </citation>
    <scope>NUCLEOTIDE SEQUENCE [LARGE SCALE GENOMIC DNA]</scope>
    <source>
        <strain evidence="12 13">ATCC 22711</strain>
    </source>
</reference>
<evidence type="ECO:0000259" key="11">
    <source>
        <dbReference type="Pfam" id="PF20719"/>
    </source>
</evidence>
<evidence type="ECO:0000256" key="3">
    <source>
        <dbReference type="ARBA" id="ARBA00019614"/>
    </source>
</evidence>
<comment type="function">
    <text evidence="9">Component of the Mediator complex, a coactivator involved in the regulated transcription of nearly all RNA polymerase II-dependent genes. Mediator functions as a bridge to convey information from gene-specific regulatory proteins to the basal RNA polymerase II transcription machinery. Mediator is recruited to promoters by direct interactions with regulatory proteins and serves as a scaffold for the assembly of a functional preinitiation complex with RNA polymerase II and the general transcription factors.</text>
</comment>
<dbReference type="InterPro" id="IPR021665">
    <property type="entry name" value="Mediator_Med16_N"/>
</dbReference>
<keyword evidence="6 9" id="KW-0804">Transcription</keyword>
<evidence type="ECO:0000256" key="2">
    <source>
        <dbReference type="ARBA" id="ARBA00006543"/>
    </source>
</evidence>
<organism evidence="12 13">
    <name type="scientific">Amorphotheca resinae ATCC 22711</name>
    <dbReference type="NCBI Taxonomy" id="857342"/>
    <lineage>
        <taxon>Eukaryota</taxon>
        <taxon>Fungi</taxon>
        <taxon>Dikarya</taxon>
        <taxon>Ascomycota</taxon>
        <taxon>Pezizomycotina</taxon>
        <taxon>Leotiomycetes</taxon>
        <taxon>Helotiales</taxon>
        <taxon>Amorphothecaceae</taxon>
        <taxon>Amorphotheca</taxon>
    </lineage>
</organism>
<evidence type="ECO:0000256" key="7">
    <source>
        <dbReference type="ARBA" id="ARBA00023242"/>
    </source>
</evidence>
<evidence type="ECO:0000256" key="8">
    <source>
        <dbReference type="ARBA" id="ARBA00032015"/>
    </source>
</evidence>
<evidence type="ECO:0000256" key="9">
    <source>
        <dbReference type="RuleBase" id="RU364149"/>
    </source>
</evidence>
<dbReference type="Proteomes" id="UP000241818">
    <property type="component" value="Unassembled WGS sequence"/>
</dbReference>
<keyword evidence="7 9" id="KW-0539">Nucleus</keyword>
<dbReference type="PANTHER" id="PTHR13224:SF6">
    <property type="entry name" value="MEDIATOR OF RNA POLYMERASE II TRANSCRIPTION SUBUNIT 16"/>
    <property type="match status" value="1"/>
</dbReference>
<dbReference type="InterPro" id="IPR048339">
    <property type="entry name" value="Mediator_Med16_C"/>
</dbReference>
<dbReference type="InterPro" id="IPR048338">
    <property type="entry name" value="Mediator_Med16"/>
</dbReference>
<proteinExistence type="inferred from homology"/>
<dbReference type="STRING" id="857342.A0A2T3B3G5"/>
<evidence type="ECO:0000313" key="12">
    <source>
        <dbReference type="EMBL" id="PSS20194.1"/>
    </source>
</evidence>
<evidence type="ECO:0000256" key="5">
    <source>
        <dbReference type="ARBA" id="ARBA00023159"/>
    </source>
</evidence>
<keyword evidence="4 9" id="KW-0805">Transcription regulation</keyword>
<name>A0A2T3B3G5_AMORE</name>